<accession>A0A0M0G0H0</accession>
<name>A0A0M0G0H0_9BACI</name>
<dbReference type="Proteomes" id="UP000037405">
    <property type="component" value="Unassembled WGS sequence"/>
</dbReference>
<evidence type="ECO:0000313" key="2">
    <source>
        <dbReference type="Proteomes" id="UP000037405"/>
    </source>
</evidence>
<proteinExistence type="predicted"/>
<comment type="caution">
    <text evidence="1">The sequence shown here is derived from an EMBL/GenBank/DDBJ whole genome shotgun (WGS) entry which is preliminary data.</text>
</comment>
<organism evidence="1 2">
    <name type="scientific">Rossellomorea marisflavi</name>
    <dbReference type="NCBI Taxonomy" id="189381"/>
    <lineage>
        <taxon>Bacteria</taxon>
        <taxon>Bacillati</taxon>
        <taxon>Bacillota</taxon>
        <taxon>Bacilli</taxon>
        <taxon>Bacillales</taxon>
        <taxon>Bacillaceae</taxon>
        <taxon>Rossellomorea</taxon>
    </lineage>
</organism>
<protein>
    <submittedName>
        <fullName evidence="1">Uncharacterized protein</fullName>
    </submittedName>
</protein>
<keyword evidence="2" id="KW-1185">Reference proteome</keyword>
<dbReference type="AlphaFoldDB" id="A0A0M0G0H0"/>
<evidence type="ECO:0000313" key="1">
    <source>
        <dbReference type="EMBL" id="KON83092.1"/>
    </source>
</evidence>
<dbReference type="EMBL" id="LGUE01000008">
    <property type="protein sequence ID" value="KON83092.1"/>
    <property type="molecule type" value="Genomic_DNA"/>
</dbReference>
<gene>
    <name evidence="1" type="ORF">AF331_19865</name>
</gene>
<sequence>MKDANCSFPLQGLAFRGEAVEPPQLRFRGLELPSIPAGVKSLPLQFTPYYWSLISLERTRFFIKFVWNNKPISFLYKRCRKEDDRSFPLQGFAFRGEAVEPPQLRFRGLELPSIPAGVKSLPLQSALRF</sequence>
<reference evidence="2" key="1">
    <citation type="submission" date="2015-07" db="EMBL/GenBank/DDBJ databases">
        <title>Fjat-14235 jcm11544.</title>
        <authorList>
            <person name="Liu B."/>
            <person name="Wang J."/>
            <person name="Zhu Y."/>
            <person name="Liu G."/>
            <person name="Chen Q."/>
            <person name="Chen Z."/>
            <person name="Lan J."/>
            <person name="Che J."/>
            <person name="Ge C."/>
            <person name="Shi H."/>
            <person name="Pan Z."/>
            <person name="Liu X."/>
        </authorList>
    </citation>
    <scope>NUCLEOTIDE SEQUENCE [LARGE SCALE GENOMIC DNA]</scope>
    <source>
        <strain evidence="2">JCM 11544</strain>
    </source>
</reference>
<dbReference type="PATRIC" id="fig|189381.12.peg.3505"/>